<comment type="caution">
    <text evidence="2">The sequence shown here is derived from an EMBL/GenBank/DDBJ whole genome shotgun (WGS) entry which is preliminary data.</text>
</comment>
<keyword evidence="3" id="KW-1185">Reference proteome</keyword>
<organism evidence="2 3">
    <name type="scientific">Microcella frigidaquae</name>
    <dbReference type="NCBI Taxonomy" id="424758"/>
    <lineage>
        <taxon>Bacteria</taxon>
        <taxon>Bacillati</taxon>
        <taxon>Actinomycetota</taxon>
        <taxon>Actinomycetes</taxon>
        <taxon>Micrococcales</taxon>
        <taxon>Microbacteriaceae</taxon>
        <taxon>Microcella</taxon>
    </lineage>
</organism>
<accession>A0A840XIL3</accession>
<feature type="region of interest" description="Disordered" evidence="1">
    <location>
        <begin position="84"/>
        <end position="114"/>
    </location>
</feature>
<dbReference type="OrthoDB" id="5122324at2"/>
<reference evidence="2 3" key="1">
    <citation type="submission" date="2020-08" db="EMBL/GenBank/DDBJ databases">
        <title>Sequencing the genomes of 1000 actinobacteria strains.</title>
        <authorList>
            <person name="Klenk H.-P."/>
        </authorList>
    </citation>
    <scope>NUCLEOTIDE SEQUENCE [LARGE SCALE GENOMIC DNA]</scope>
    <source>
        <strain evidence="2 3">DSM 23889</strain>
    </source>
</reference>
<feature type="compositionally biased region" description="Basic and acidic residues" evidence="1">
    <location>
        <begin position="95"/>
        <end position="104"/>
    </location>
</feature>
<sequence>MRFWPASAPVVGTRPPELPRDLRHQIDEGYLVAVAALRLAVKNGVIRRILGDGVDWNEEEALALAREAIETLISEQRAGAVRLSEESVRAAPTARETRRASSKRDRAKVRRKREEADRLAARSRTLRGVVEKLEAARADEDFLHELAMRAREETLGELMQARLIPRAPVIEQTEEERRESIAGVLADLQRLMDERTGY</sequence>
<name>A0A840XIL3_9MICO</name>
<dbReference type="RefSeq" id="WP_153982235.1">
    <property type="nucleotide sequence ID" value="NZ_BAAANZ010000002.1"/>
</dbReference>
<evidence type="ECO:0000256" key="1">
    <source>
        <dbReference type="SAM" id="MobiDB-lite"/>
    </source>
</evidence>
<proteinExistence type="predicted"/>
<gene>
    <name evidence="2" type="ORF">BJ959_001818</name>
</gene>
<dbReference type="AlphaFoldDB" id="A0A840XIL3"/>
<evidence type="ECO:0000313" key="2">
    <source>
        <dbReference type="EMBL" id="MBB5618322.1"/>
    </source>
</evidence>
<evidence type="ECO:0000313" key="3">
    <source>
        <dbReference type="Proteomes" id="UP000552883"/>
    </source>
</evidence>
<dbReference type="EMBL" id="JACHBS010000001">
    <property type="protein sequence ID" value="MBB5618322.1"/>
    <property type="molecule type" value="Genomic_DNA"/>
</dbReference>
<dbReference type="Proteomes" id="UP000552883">
    <property type="component" value="Unassembled WGS sequence"/>
</dbReference>
<protein>
    <submittedName>
        <fullName evidence="2">Uncharacterized protein</fullName>
    </submittedName>
</protein>